<sequence length="175" mass="19892">MCLMANPAYEKLQCTNTSETSMSEEMCHSPSDARITMSKAAGSQRQPGNTFCVHKHYLKRNDIRCWDPHCVKGKTGDPCEHSLFAENVVHYRKFHIGQSILSWKNNQLDEKASLLYPLEFITEKHKLKEGRKEVGVSRGPVLQGLPLAIYKDPFVRLMKEGARDSQVTPRKTMAV</sequence>
<reference evidence="1 2" key="1">
    <citation type="submission" date="2023-05" db="EMBL/GenBank/DDBJ databases">
        <title>B98-5 Cell Line De Novo Hybrid Assembly: An Optical Mapping Approach.</title>
        <authorList>
            <person name="Kananen K."/>
            <person name="Auerbach J.A."/>
            <person name="Kautto E."/>
            <person name="Blachly J.S."/>
        </authorList>
    </citation>
    <scope>NUCLEOTIDE SEQUENCE [LARGE SCALE GENOMIC DNA]</scope>
    <source>
        <strain evidence="1">B95-8</strain>
        <tissue evidence="1">Cell line</tissue>
    </source>
</reference>
<evidence type="ECO:0000313" key="2">
    <source>
        <dbReference type="Proteomes" id="UP001266305"/>
    </source>
</evidence>
<organism evidence="1 2">
    <name type="scientific">Saguinus oedipus</name>
    <name type="common">Cotton-top tamarin</name>
    <name type="synonym">Oedipomidas oedipus</name>
    <dbReference type="NCBI Taxonomy" id="9490"/>
    <lineage>
        <taxon>Eukaryota</taxon>
        <taxon>Metazoa</taxon>
        <taxon>Chordata</taxon>
        <taxon>Craniata</taxon>
        <taxon>Vertebrata</taxon>
        <taxon>Euteleostomi</taxon>
        <taxon>Mammalia</taxon>
        <taxon>Eutheria</taxon>
        <taxon>Euarchontoglires</taxon>
        <taxon>Primates</taxon>
        <taxon>Haplorrhini</taxon>
        <taxon>Platyrrhini</taxon>
        <taxon>Cebidae</taxon>
        <taxon>Callitrichinae</taxon>
        <taxon>Saguinus</taxon>
    </lineage>
</organism>
<comment type="caution">
    <text evidence="1">The sequence shown here is derived from an EMBL/GenBank/DDBJ whole genome shotgun (WGS) entry which is preliminary data.</text>
</comment>
<dbReference type="EMBL" id="JASSZA010000020">
    <property type="protein sequence ID" value="KAK2086525.1"/>
    <property type="molecule type" value="Genomic_DNA"/>
</dbReference>
<name>A0ABQ9TP25_SAGOE</name>
<proteinExistence type="predicted"/>
<gene>
    <name evidence="1" type="ORF">P7K49_035950</name>
</gene>
<protein>
    <submittedName>
        <fullName evidence="1">Uncharacterized protein</fullName>
    </submittedName>
</protein>
<keyword evidence="2" id="KW-1185">Reference proteome</keyword>
<accession>A0ABQ9TP25</accession>
<evidence type="ECO:0000313" key="1">
    <source>
        <dbReference type="EMBL" id="KAK2086525.1"/>
    </source>
</evidence>
<dbReference type="Proteomes" id="UP001266305">
    <property type="component" value="Unassembled WGS sequence"/>
</dbReference>